<feature type="domain" description="Integrin beta N-terminal" evidence="1">
    <location>
        <begin position="35"/>
        <end position="61"/>
    </location>
</feature>
<sequence length="68" mass="7295">MVGICQCQDILYPHNKMFSSPLAGFCSLADHSHHECESQGVRSCGECLAAGPHCAWCTEEVNGLGNTL</sequence>
<accession>A0A669D6Q9</accession>
<dbReference type="GeneTree" id="ENSGT00940000181444"/>
<reference evidence="2" key="3">
    <citation type="submission" date="2025-09" db="UniProtKB">
        <authorList>
            <consortium name="Ensembl"/>
        </authorList>
    </citation>
    <scope>IDENTIFICATION</scope>
</reference>
<dbReference type="SUPFAM" id="SSF103575">
    <property type="entry name" value="Plexin repeat"/>
    <property type="match status" value="1"/>
</dbReference>
<keyword evidence="3" id="KW-1185">Reference proteome</keyword>
<proteinExistence type="predicted"/>
<name>A0A669D6Q9_ORENI</name>
<dbReference type="OMA" id="WCTEEVN"/>
<dbReference type="Pfam" id="PF17205">
    <property type="entry name" value="PSI_integrin"/>
    <property type="match status" value="1"/>
</dbReference>
<dbReference type="Proteomes" id="UP000005207">
    <property type="component" value="Linkage group LG9"/>
</dbReference>
<organism evidence="2 3">
    <name type="scientific">Oreochromis niloticus</name>
    <name type="common">Nile tilapia</name>
    <name type="synonym">Tilapia nilotica</name>
    <dbReference type="NCBI Taxonomy" id="8128"/>
    <lineage>
        <taxon>Eukaryota</taxon>
        <taxon>Metazoa</taxon>
        <taxon>Chordata</taxon>
        <taxon>Craniata</taxon>
        <taxon>Vertebrata</taxon>
        <taxon>Euteleostomi</taxon>
        <taxon>Actinopterygii</taxon>
        <taxon>Neopterygii</taxon>
        <taxon>Teleostei</taxon>
        <taxon>Neoteleostei</taxon>
        <taxon>Acanthomorphata</taxon>
        <taxon>Ovalentaria</taxon>
        <taxon>Cichlomorphae</taxon>
        <taxon>Cichliformes</taxon>
        <taxon>Cichlidae</taxon>
        <taxon>African cichlids</taxon>
        <taxon>Pseudocrenilabrinae</taxon>
        <taxon>Oreochromini</taxon>
        <taxon>Oreochromis</taxon>
    </lineage>
</organism>
<reference evidence="3" key="1">
    <citation type="submission" date="2012-01" db="EMBL/GenBank/DDBJ databases">
        <title>The Genome Sequence of Oreochromis niloticus (Nile Tilapia).</title>
        <authorList>
            <consortium name="Broad Institute Genome Assembly Team"/>
            <consortium name="Broad Institute Sequencing Platform"/>
            <person name="Di Palma F."/>
            <person name="Johnson J."/>
            <person name="Lander E.S."/>
            <person name="Lindblad-Toh K."/>
        </authorList>
    </citation>
    <scope>NUCLEOTIDE SEQUENCE [LARGE SCALE GENOMIC DNA]</scope>
</reference>
<reference evidence="2" key="2">
    <citation type="submission" date="2025-08" db="UniProtKB">
        <authorList>
            <consortium name="Ensembl"/>
        </authorList>
    </citation>
    <scope>IDENTIFICATION</scope>
</reference>
<dbReference type="InParanoid" id="A0A669D6Q9"/>
<dbReference type="Ensembl" id="ENSONIT00000066555.1">
    <property type="protein sequence ID" value="ENSONIP00000056206.1"/>
    <property type="gene ID" value="ENSONIG00000036525.1"/>
</dbReference>
<dbReference type="AlphaFoldDB" id="A0A669D6Q9"/>
<dbReference type="Gene3D" id="3.30.1680.10">
    <property type="entry name" value="ligand-binding face of the semaphorins, domain 2"/>
    <property type="match status" value="1"/>
</dbReference>
<dbReference type="InterPro" id="IPR033760">
    <property type="entry name" value="Integrin_beta_N"/>
</dbReference>
<evidence type="ECO:0000259" key="1">
    <source>
        <dbReference type="Pfam" id="PF17205"/>
    </source>
</evidence>
<protein>
    <recommendedName>
        <fullName evidence="1">Integrin beta N-terminal domain-containing protein</fullName>
    </recommendedName>
</protein>
<evidence type="ECO:0000313" key="3">
    <source>
        <dbReference type="Proteomes" id="UP000005207"/>
    </source>
</evidence>
<evidence type="ECO:0000313" key="2">
    <source>
        <dbReference type="Ensembl" id="ENSONIP00000056206.1"/>
    </source>
</evidence>